<keyword evidence="1 3" id="KW-0560">Oxidoreductase</keyword>
<dbReference type="Gene3D" id="3.30.9.10">
    <property type="entry name" value="D-Amino Acid Oxidase, subunit A, domain 2"/>
    <property type="match status" value="1"/>
</dbReference>
<dbReference type="InterPro" id="IPR006076">
    <property type="entry name" value="FAD-dep_OxRdtase"/>
</dbReference>
<dbReference type="Proteomes" id="UP001556692">
    <property type="component" value="Unassembled WGS sequence"/>
</dbReference>
<dbReference type="EC" id="1.-.-.-" evidence="3"/>
<dbReference type="Gene3D" id="3.50.50.60">
    <property type="entry name" value="FAD/NAD(P)-binding domain"/>
    <property type="match status" value="1"/>
</dbReference>
<dbReference type="SUPFAM" id="SSF51905">
    <property type="entry name" value="FAD/NAD(P)-binding domain"/>
    <property type="match status" value="1"/>
</dbReference>
<protein>
    <submittedName>
        <fullName evidence="3">FAD-dependent oxidoreductase</fullName>
        <ecNumber evidence="3">1.-.-.-</ecNumber>
    </submittedName>
</protein>
<name>A0ABV3SF26_9HYPH</name>
<accession>A0ABV3SF26</accession>
<reference evidence="3 4" key="1">
    <citation type="submission" date="2024-05" db="EMBL/GenBank/DDBJ databases">
        <authorList>
            <person name="Jiang F."/>
        </authorList>
    </citation>
    <scope>NUCLEOTIDE SEQUENCE [LARGE SCALE GENOMIC DNA]</scope>
    <source>
        <strain evidence="3 4">LZ166</strain>
    </source>
</reference>
<evidence type="ECO:0000256" key="1">
    <source>
        <dbReference type="ARBA" id="ARBA00023002"/>
    </source>
</evidence>
<evidence type="ECO:0000313" key="3">
    <source>
        <dbReference type="EMBL" id="MEX0405363.1"/>
    </source>
</evidence>
<evidence type="ECO:0000259" key="2">
    <source>
        <dbReference type="Pfam" id="PF01266"/>
    </source>
</evidence>
<dbReference type="InterPro" id="IPR036188">
    <property type="entry name" value="FAD/NAD-bd_sf"/>
</dbReference>
<feature type="domain" description="FAD dependent oxidoreductase" evidence="2">
    <location>
        <begin position="10"/>
        <end position="352"/>
    </location>
</feature>
<comment type="caution">
    <text evidence="3">The sequence shown here is derived from an EMBL/GenBank/DDBJ whole genome shotgun (WGS) entry which is preliminary data.</text>
</comment>
<dbReference type="EMBL" id="JBDPGJ010000002">
    <property type="protein sequence ID" value="MEX0405363.1"/>
    <property type="molecule type" value="Genomic_DNA"/>
</dbReference>
<sequence>MAAASVETCDILVIGAGMAGASVAFELARKHRVILAERESQPGYHTTGRSAALFSETYGPPQIRALSRASRAFFDGPPAGFTSDRILSPRGVLTVARSDQVEALEREYSSFPVGEKVRRVSAAEASKLMPLLRDSYVAGAIHDTSARDIDVHALHHGYLRQFRAAGGRLATDAEILGIERDAGGWRIHTRDLDIRADIVVNAAGAWADAIGAQAGAHPIGLVPKRRTALIVAAPDGAAIGQWPMVVDVDEEFYIKPDAGRFLMSPADETPSEPCDAQPEELDVAICIDRIGTAFDFPIHRVENKWAGLRSFVADKTPVAGFDPRLPGFFWLAGQGGYGIQTAPALSRFAAALVGGETLPGDIIDEGLDPRALSPARLQA</sequence>
<dbReference type="PANTHER" id="PTHR13847:SF287">
    <property type="entry name" value="FAD-DEPENDENT OXIDOREDUCTASE DOMAIN-CONTAINING PROTEIN 1"/>
    <property type="match status" value="1"/>
</dbReference>
<evidence type="ECO:0000313" key="4">
    <source>
        <dbReference type="Proteomes" id="UP001556692"/>
    </source>
</evidence>
<proteinExistence type="predicted"/>
<organism evidence="3 4">
    <name type="scientific">Aquibium pacificus</name>
    <dbReference type="NCBI Taxonomy" id="3153579"/>
    <lineage>
        <taxon>Bacteria</taxon>
        <taxon>Pseudomonadati</taxon>
        <taxon>Pseudomonadota</taxon>
        <taxon>Alphaproteobacteria</taxon>
        <taxon>Hyphomicrobiales</taxon>
        <taxon>Phyllobacteriaceae</taxon>
        <taxon>Aquibium</taxon>
    </lineage>
</organism>
<dbReference type="PANTHER" id="PTHR13847">
    <property type="entry name" value="SARCOSINE DEHYDROGENASE-RELATED"/>
    <property type="match status" value="1"/>
</dbReference>
<gene>
    <name evidence="3" type="ORF">ABGN05_06825</name>
</gene>
<keyword evidence="4" id="KW-1185">Reference proteome</keyword>
<dbReference type="GO" id="GO:0016491">
    <property type="term" value="F:oxidoreductase activity"/>
    <property type="evidence" value="ECO:0007669"/>
    <property type="project" value="UniProtKB-KW"/>
</dbReference>
<dbReference type="RefSeq" id="WP_367953260.1">
    <property type="nucleotide sequence ID" value="NZ_JBDPGJ010000002.1"/>
</dbReference>
<dbReference type="Pfam" id="PF01266">
    <property type="entry name" value="DAO"/>
    <property type="match status" value="1"/>
</dbReference>